<keyword evidence="3" id="KW-1185">Reference proteome</keyword>
<dbReference type="AlphaFoldDB" id="A0A2N3HNA7"/>
<organism evidence="1 3">
    <name type="scientific">Confluentibacter flavum</name>
    <dbReference type="NCBI Taxonomy" id="1909700"/>
    <lineage>
        <taxon>Bacteria</taxon>
        <taxon>Pseudomonadati</taxon>
        <taxon>Bacteroidota</taxon>
        <taxon>Flavobacteriia</taxon>
        <taxon>Flavobacteriales</taxon>
        <taxon>Flavobacteriaceae</taxon>
        <taxon>Confluentibacter</taxon>
    </lineage>
</organism>
<dbReference type="EMBL" id="PJEO01000010">
    <property type="protein sequence ID" value="PKQ46663.1"/>
    <property type="molecule type" value="Genomic_DNA"/>
</dbReference>
<reference evidence="1 3" key="1">
    <citation type="submission" date="2017-12" db="EMBL/GenBank/DDBJ databases">
        <title>Confluentibacter flavum sp. nov., isolated from the saline lake.</title>
        <authorList>
            <person name="Yu L."/>
        </authorList>
    </citation>
    <scope>NUCLEOTIDE SEQUENCE [LARGE SCALE GENOMIC DNA]</scope>
    <source>
        <strain evidence="1 3">3B</strain>
    </source>
</reference>
<gene>
    <name evidence="2" type="ORF">CSW08_01770</name>
    <name evidence="1" type="ORF">CSW08_04420</name>
</gene>
<name>A0A2N3HNA7_9FLAO</name>
<evidence type="ECO:0000313" key="1">
    <source>
        <dbReference type="EMBL" id="PKQ46411.1"/>
    </source>
</evidence>
<accession>A0A2N3HNA7</accession>
<dbReference type="EMBL" id="PJEO01000014">
    <property type="protein sequence ID" value="PKQ46411.1"/>
    <property type="molecule type" value="Genomic_DNA"/>
</dbReference>
<evidence type="ECO:0000313" key="3">
    <source>
        <dbReference type="Proteomes" id="UP000233435"/>
    </source>
</evidence>
<protein>
    <submittedName>
        <fullName evidence="1">Uncharacterized protein</fullName>
    </submittedName>
</protein>
<proteinExistence type="predicted"/>
<sequence>MSVANPQKIIYPITVNPELKNGLRFYDIHSIFIKNGYDFGDKNIYIMTAQICFLIGFKNEHDAKNLSYTNS</sequence>
<dbReference type="RefSeq" id="WP_106658198.1">
    <property type="nucleotide sequence ID" value="NZ_PJEO01000010.1"/>
</dbReference>
<comment type="caution">
    <text evidence="1">The sequence shown here is derived from an EMBL/GenBank/DDBJ whole genome shotgun (WGS) entry which is preliminary data.</text>
</comment>
<evidence type="ECO:0000313" key="2">
    <source>
        <dbReference type="EMBL" id="PKQ46663.1"/>
    </source>
</evidence>
<dbReference type="Proteomes" id="UP000233435">
    <property type="component" value="Unassembled WGS sequence"/>
</dbReference>